<comment type="caution">
    <text evidence="2">The sequence shown here is derived from an EMBL/GenBank/DDBJ whole genome shotgun (WGS) entry which is preliminary data.</text>
</comment>
<accession>A0AAE0SX20</accession>
<organism evidence="2 3">
    <name type="scientific">Potamilus streckersoni</name>
    <dbReference type="NCBI Taxonomy" id="2493646"/>
    <lineage>
        <taxon>Eukaryota</taxon>
        <taxon>Metazoa</taxon>
        <taxon>Spiralia</taxon>
        <taxon>Lophotrochozoa</taxon>
        <taxon>Mollusca</taxon>
        <taxon>Bivalvia</taxon>
        <taxon>Autobranchia</taxon>
        <taxon>Heteroconchia</taxon>
        <taxon>Palaeoheterodonta</taxon>
        <taxon>Unionida</taxon>
        <taxon>Unionoidea</taxon>
        <taxon>Unionidae</taxon>
        <taxon>Ambleminae</taxon>
        <taxon>Lampsilini</taxon>
        <taxon>Potamilus</taxon>
    </lineage>
</organism>
<evidence type="ECO:0000256" key="1">
    <source>
        <dbReference type="SAM" id="MobiDB-lite"/>
    </source>
</evidence>
<sequence>MGVIKSKSSSQPNQPVNPNRKTTESRFVLITGMGYNDNINTLKEHLEFAIDPQNSVEKIVFGSSSDKVVSIFRHPVKHIGGVRLQIYCKAVTSCNIIRL</sequence>
<dbReference type="AlphaFoldDB" id="A0AAE0SX20"/>
<evidence type="ECO:0000313" key="2">
    <source>
        <dbReference type="EMBL" id="KAK3599782.1"/>
    </source>
</evidence>
<dbReference type="EMBL" id="JAEAOA010002176">
    <property type="protein sequence ID" value="KAK3599782.1"/>
    <property type="molecule type" value="Genomic_DNA"/>
</dbReference>
<gene>
    <name evidence="2" type="ORF">CHS0354_037268</name>
</gene>
<dbReference type="Proteomes" id="UP001195483">
    <property type="component" value="Unassembled WGS sequence"/>
</dbReference>
<feature type="region of interest" description="Disordered" evidence="1">
    <location>
        <begin position="1"/>
        <end position="24"/>
    </location>
</feature>
<keyword evidence="3" id="KW-1185">Reference proteome</keyword>
<proteinExistence type="predicted"/>
<protein>
    <submittedName>
        <fullName evidence="2">Uncharacterized protein</fullName>
    </submittedName>
</protein>
<feature type="compositionally biased region" description="Polar residues" evidence="1">
    <location>
        <begin position="1"/>
        <end position="20"/>
    </location>
</feature>
<name>A0AAE0SX20_9BIVA</name>
<evidence type="ECO:0000313" key="3">
    <source>
        <dbReference type="Proteomes" id="UP001195483"/>
    </source>
</evidence>
<reference evidence="2" key="3">
    <citation type="submission" date="2023-05" db="EMBL/GenBank/DDBJ databases">
        <authorList>
            <person name="Smith C.H."/>
        </authorList>
    </citation>
    <scope>NUCLEOTIDE SEQUENCE</scope>
    <source>
        <strain evidence="2">CHS0354</strain>
        <tissue evidence="2">Mantle</tissue>
    </source>
</reference>
<reference evidence="2" key="1">
    <citation type="journal article" date="2021" name="Genome Biol. Evol.">
        <title>A High-Quality Reference Genome for a Parasitic Bivalve with Doubly Uniparental Inheritance (Bivalvia: Unionida).</title>
        <authorList>
            <person name="Smith C.H."/>
        </authorList>
    </citation>
    <scope>NUCLEOTIDE SEQUENCE</scope>
    <source>
        <strain evidence="2">CHS0354</strain>
    </source>
</reference>
<reference evidence="2" key="2">
    <citation type="journal article" date="2021" name="Genome Biol. Evol.">
        <title>Developing a high-quality reference genome for a parasitic bivalve with doubly uniparental inheritance (Bivalvia: Unionida).</title>
        <authorList>
            <person name="Smith C.H."/>
        </authorList>
    </citation>
    <scope>NUCLEOTIDE SEQUENCE</scope>
    <source>
        <strain evidence="2">CHS0354</strain>
        <tissue evidence="2">Mantle</tissue>
    </source>
</reference>